<feature type="compositionally biased region" description="Polar residues" evidence="7">
    <location>
        <begin position="513"/>
        <end position="538"/>
    </location>
</feature>
<evidence type="ECO:0000256" key="2">
    <source>
        <dbReference type="ARBA" id="ARBA00007525"/>
    </source>
</evidence>
<feature type="compositionally biased region" description="Polar residues" evidence="7">
    <location>
        <begin position="353"/>
        <end position="373"/>
    </location>
</feature>
<comment type="similarity">
    <text evidence="2">Belongs to the MAP7 family.</text>
</comment>
<feature type="compositionally biased region" description="Basic and acidic residues" evidence="7">
    <location>
        <begin position="707"/>
        <end position="761"/>
    </location>
</feature>
<dbReference type="Pfam" id="PF05672">
    <property type="entry name" value="MAP7"/>
    <property type="match status" value="1"/>
</dbReference>
<dbReference type="Proteomes" id="UP000695000">
    <property type="component" value="Unplaced"/>
</dbReference>
<proteinExistence type="inferred from homology"/>
<feature type="coiled-coil region" evidence="6">
    <location>
        <begin position="146"/>
        <end position="176"/>
    </location>
</feature>
<evidence type="ECO:0000256" key="1">
    <source>
        <dbReference type="ARBA" id="ARBA00004245"/>
    </source>
</evidence>
<keyword evidence="3" id="KW-0963">Cytoplasm</keyword>
<evidence type="ECO:0000256" key="5">
    <source>
        <dbReference type="ARBA" id="ARBA00023212"/>
    </source>
</evidence>
<dbReference type="PANTHER" id="PTHR15073:SF18">
    <property type="entry name" value="ENSCONSIN, ISOFORM F"/>
    <property type="match status" value="1"/>
</dbReference>
<name>A0ABM1NA05_NICVS</name>
<dbReference type="PANTHER" id="PTHR15073">
    <property type="entry name" value="MICROTUBULE-ASSOCIATED PROTEIN"/>
    <property type="match status" value="1"/>
</dbReference>
<dbReference type="RefSeq" id="XP_017783655.1">
    <property type="nucleotide sequence ID" value="XM_017928166.1"/>
</dbReference>
<evidence type="ECO:0000256" key="4">
    <source>
        <dbReference type="ARBA" id="ARBA00023054"/>
    </source>
</evidence>
<sequence>MGPQMGGRGIPSSSIEHLRSILISSLPAENIGIHDKKKSEQQRVRFASHNALAGSRPSSAAKGGTMHWFAYVGPDPPLIEEDREARIRTLKERQNEERQKKLEEIKAQAVAAQRHKEQKEQERRLRMEELRVREDSRRQQVEERKKAIYEAERDKLESILRRNQEREARIEAKKRNDRSSMVFAFGSSTPRMLEPTDSIGSFWGHRRATSTQNITCTAVPLTRRQSERELDGGSKKRATSAGGLERSGEDVLRMSSSMHEIFNWGSTTAISNGKKLTRSSSVHFGTPPQTPAGCVSGYVGRRRTDLMPTIPSKDSPSSGNRKPFTRSPGRAYSMSRLDQLSKPRKRPDLAPVSETSSPRPLNHTQQSSVSRSMSHIAVSKLGPPQRPLRKSDSRSMHQLSAGAAPLPPPRTTRATQLRQQKLANANASNHSEAPSRPSSSLSQQSTSSVTSSVNMRTRPVAAPRRPRPVSIAVTGVTTVNSTPEKNTKPPLPKSRKSSLVKSQEKLKRKPAASSPTDATPKNITSPTTNNPPVAQVTETKVERELIDNKVKVESESLTEQLVDLNHSEENVKSKQREVVKEPTPPPVIESTNVTTTTTTTASTVTITNNEPQKEDKKSEEETSEVVDMSASMTKVRITTEEEAKAALAERRRLAREEAERQAEMERLRIEEEARIEFERQQKEEEQQRILIEQMRAAEQERLEEAIRETQRREEEERLRKEEEHRQKLLKEEADRKAREEAERQKAELQERLKHEEKEREARRKRVEAIMLRTRGKNNSSTPPQTEERNEENNSDKLNGSKSETSENGHKNGKDIETVDNIIPVETLKNANTVNVDTLSTDDTLNSNNSWQHNTQNDLMM</sequence>
<keyword evidence="4 6" id="KW-0175">Coiled coil</keyword>
<feature type="region of interest" description="Disordered" evidence="7">
    <location>
        <begin position="838"/>
        <end position="860"/>
    </location>
</feature>
<comment type="subcellular location">
    <subcellularLocation>
        <location evidence="1">Cytoplasm</location>
        <location evidence="1">Cytoskeleton</location>
    </subcellularLocation>
</comment>
<feature type="region of interest" description="Disordered" evidence="7">
    <location>
        <begin position="563"/>
        <end position="636"/>
    </location>
</feature>
<protein>
    <submittedName>
        <fullName evidence="9">MAP7 domain-containing protein 2-like isoform X1</fullName>
    </submittedName>
</protein>
<keyword evidence="8" id="KW-1185">Reference proteome</keyword>
<keyword evidence="5" id="KW-0206">Cytoskeleton</keyword>
<organism evidence="8 9">
    <name type="scientific">Nicrophorus vespilloides</name>
    <name type="common">Boreal carrion beetle</name>
    <dbReference type="NCBI Taxonomy" id="110193"/>
    <lineage>
        <taxon>Eukaryota</taxon>
        <taxon>Metazoa</taxon>
        <taxon>Ecdysozoa</taxon>
        <taxon>Arthropoda</taxon>
        <taxon>Hexapoda</taxon>
        <taxon>Insecta</taxon>
        <taxon>Pterygota</taxon>
        <taxon>Neoptera</taxon>
        <taxon>Endopterygota</taxon>
        <taxon>Coleoptera</taxon>
        <taxon>Polyphaga</taxon>
        <taxon>Staphyliniformia</taxon>
        <taxon>Silphidae</taxon>
        <taxon>Nicrophorinae</taxon>
        <taxon>Nicrophorus</taxon>
    </lineage>
</organism>
<accession>A0ABM1NA05</accession>
<feature type="region of interest" description="Disordered" evidence="7">
    <location>
        <begin position="279"/>
        <end position="538"/>
    </location>
</feature>
<evidence type="ECO:0000256" key="7">
    <source>
        <dbReference type="SAM" id="MobiDB-lite"/>
    </source>
</evidence>
<feature type="region of interest" description="Disordered" evidence="7">
    <location>
        <begin position="707"/>
        <end position="818"/>
    </location>
</feature>
<dbReference type="InterPro" id="IPR051483">
    <property type="entry name" value="MAP7_domain-containing"/>
</dbReference>
<feature type="compositionally biased region" description="Basic and acidic residues" evidence="7">
    <location>
        <begin position="611"/>
        <end position="620"/>
    </location>
</feature>
<feature type="compositionally biased region" description="Low complexity" evidence="7">
    <location>
        <begin position="411"/>
        <end position="463"/>
    </location>
</feature>
<feature type="compositionally biased region" description="Basic and acidic residues" evidence="7">
    <location>
        <begin position="785"/>
        <end position="794"/>
    </location>
</feature>
<feature type="compositionally biased region" description="Polar residues" evidence="7">
    <location>
        <begin position="475"/>
        <end position="484"/>
    </location>
</feature>
<evidence type="ECO:0000313" key="8">
    <source>
        <dbReference type="Proteomes" id="UP000695000"/>
    </source>
</evidence>
<evidence type="ECO:0000256" key="6">
    <source>
        <dbReference type="SAM" id="Coils"/>
    </source>
</evidence>
<dbReference type="InterPro" id="IPR008604">
    <property type="entry name" value="MAP7_fam"/>
</dbReference>
<feature type="compositionally biased region" description="Low complexity" evidence="7">
    <location>
        <begin position="588"/>
        <end position="610"/>
    </location>
</feature>
<feature type="region of interest" description="Disordered" evidence="7">
    <location>
        <begin position="223"/>
        <end position="249"/>
    </location>
</feature>
<gene>
    <name evidence="9" type="primary">LOC108567600</name>
</gene>
<reference evidence="9" key="1">
    <citation type="submission" date="2025-08" db="UniProtKB">
        <authorList>
            <consortium name="RefSeq"/>
        </authorList>
    </citation>
    <scope>IDENTIFICATION</scope>
    <source>
        <tissue evidence="9">Whole Larva</tissue>
    </source>
</reference>
<evidence type="ECO:0000256" key="3">
    <source>
        <dbReference type="ARBA" id="ARBA00022490"/>
    </source>
</evidence>
<feature type="compositionally biased region" description="Basic and acidic residues" evidence="7">
    <location>
        <begin position="224"/>
        <end position="234"/>
    </location>
</feature>
<evidence type="ECO:0000313" key="9">
    <source>
        <dbReference type="RefSeq" id="XP_017783655.1"/>
    </source>
</evidence>
<feature type="coiled-coil region" evidence="6">
    <location>
        <begin position="88"/>
        <end position="122"/>
    </location>
</feature>
<feature type="compositionally biased region" description="Basic and acidic residues" evidence="7">
    <location>
        <begin position="565"/>
        <end position="580"/>
    </location>
</feature>
<dbReference type="GeneID" id="108567600"/>
<feature type="compositionally biased region" description="Basic and acidic residues" evidence="7">
    <location>
        <begin position="803"/>
        <end position="816"/>
    </location>
</feature>